<evidence type="ECO:0000256" key="1">
    <source>
        <dbReference type="SAM" id="MobiDB-lite"/>
    </source>
</evidence>
<feature type="compositionally biased region" description="Polar residues" evidence="1">
    <location>
        <begin position="1"/>
        <end position="11"/>
    </location>
</feature>
<dbReference type="RefSeq" id="WP_345235312.1">
    <property type="nucleotide sequence ID" value="NZ_BAABGZ010000015.1"/>
</dbReference>
<protein>
    <submittedName>
        <fullName evidence="2">Uncharacterized protein</fullName>
    </submittedName>
</protein>
<dbReference type="Proteomes" id="UP001501153">
    <property type="component" value="Unassembled WGS sequence"/>
</dbReference>
<proteinExistence type="predicted"/>
<comment type="caution">
    <text evidence="2">The sequence shown here is derived from an EMBL/GenBank/DDBJ whole genome shotgun (WGS) entry which is preliminary data.</text>
</comment>
<dbReference type="InterPro" id="IPR009951">
    <property type="entry name" value="Host-nuc_inhib_Gam"/>
</dbReference>
<name>A0ABP8I8T9_9BACT</name>
<accession>A0ABP8I8T9</accession>
<feature type="region of interest" description="Disordered" evidence="1">
    <location>
        <begin position="1"/>
        <end position="22"/>
    </location>
</feature>
<dbReference type="EMBL" id="BAABGZ010000015">
    <property type="protein sequence ID" value="GAA4353772.1"/>
    <property type="molecule type" value="Genomic_DNA"/>
</dbReference>
<evidence type="ECO:0000313" key="2">
    <source>
        <dbReference type="EMBL" id="GAA4353772.1"/>
    </source>
</evidence>
<evidence type="ECO:0000313" key="3">
    <source>
        <dbReference type="Proteomes" id="UP001501153"/>
    </source>
</evidence>
<keyword evidence="3" id="KW-1185">Reference proteome</keyword>
<dbReference type="SUPFAM" id="SSF161266">
    <property type="entry name" value="Gam-like"/>
    <property type="match status" value="1"/>
</dbReference>
<gene>
    <name evidence="2" type="ORF">GCM10023185_14680</name>
</gene>
<organism evidence="2 3">
    <name type="scientific">Hymenobacter saemangeumensis</name>
    <dbReference type="NCBI Taxonomy" id="1084522"/>
    <lineage>
        <taxon>Bacteria</taxon>
        <taxon>Pseudomonadati</taxon>
        <taxon>Bacteroidota</taxon>
        <taxon>Cytophagia</taxon>
        <taxon>Cytophagales</taxon>
        <taxon>Hymenobacteraceae</taxon>
        <taxon>Hymenobacter</taxon>
    </lineage>
</organism>
<dbReference type="Pfam" id="PF07352">
    <property type="entry name" value="Phage_Mu_Gam"/>
    <property type="match status" value="1"/>
</dbReference>
<sequence length="169" mass="18578">MATVAEQPTTKTPRKARKETAHEKAARLLESYASIAAKIAKIKESAQSKIQPYADALADVFQELKEVAEQNTTALFGTAKTLGLEFGTIGFKLGDKKLILPEELNQKWYMQTVKDLVPGAVEEKVNDKKLIAALAVLPDLQAALAKRSIEVVQPNNFFITPKKQIKKSA</sequence>
<reference evidence="3" key="1">
    <citation type="journal article" date="2019" name="Int. J. Syst. Evol. Microbiol.">
        <title>The Global Catalogue of Microorganisms (GCM) 10K type strain sequencing project: providing services to taxonomists for standard genome sequencing and annotation.</title>
        <authorList>
            <consortium name="The Broad Institute Genomics Platform"/>
            <consortium name="The Broad Institute Genome Sequencing Center for Infectious Disease"/>
            <person name="Wu L."/>
            <person name="Ma J."/>
        </authorList>
    </citation>
    <scope>NUCLEOTIDE SEQUENCE [LARGE SCALE GENOMIC DNA]</scope>
    <source>
        <strain evidence="3">JCM 17923</strain>
    </source>
</reference>